<evidence type="ECO:0000313" key="8">
    <source>
        <dbReference type="EMBL" id="GAW82238.1"/>
    </source>
</evidence>
<dbReference type="PRINTS" id="PR00297">
    <property type="entry name" value="CHAPERONIN10"/>
</dbReference>
<name>A0A1Y1JKT1_PLAGO</name>
<dbReference type="OMA" id="DIRVNDY"/>
<comment type="similarity">
    <text evidence="1 6">Belongs to the GroES chaperonin family.</text>
</comment>
<evidence type="ECO:0000256" key="4">
    <source>
        <dbReference type="ARBA" id="ARBA00073031"/>
    </source>
</evidence>
<dbReference type="InterPro" id="IPR037124">
    <property type="entry name" value="Chaperonin_GroES_sf"/>
</dbReference>
<dbReference type="SUPFAM" id="SSF50129">
    <property type="entry name" value="GroES-like"/>
    <property type="match status" value="2"/>
</dbReference>
<dbReference type="GO" id="GO:0005524">
    <property type="term" value="F:ATP binding"/>
    <property type="evidence" value="ECO:0007669"/>
    <property type="project" value="InterPro"/>
</dbReference>
<evidence type="ECO:0000256" key="5">
    <source>
        <dbReference type="ARBA" id="ARBA00079398"/>
    </source>
</evidence>
<dbReference type="GO" id="GO:0005739">
    <property type="term" value="C:mitochondrion"/>
    <property type="evidence" value="ECO:0007669"/>
    <property type="project" value="TreeGrafter"/>
</dbReference>
<evidence type="ECO:0000256" key="3">
    <source>
        <dbReference type="ARBA" id="ARBA00031971"/>
    </source>
</evidence>
<organism evidence="8 9">
    <name type="scientific">Plasmodium gonderi</name>
    <dbReference type="NCBI Taxonomy" id="77519"/>
    <lineage>
        <taxon>Eukaryota</taxon>
        <taxon>Sar</taxon>
        <taxon>Alveolata</taxon>
        <taxon>Apicomplexa</taxon>
        <taxon>Aconoidasida</taxon>
        <taxon>Haemosporida</taxon>
        <taxon>Plasmodiidae</taxon>
        <taxon>Plasmodium</taxon>
        <taxon>Plasmodium (Plasmodium)</taxon>
    </lineage>
</organism>
<dbReference type="GO" id="GO:0044183">
    <property type="term" value="F:protein folding chaperone"/>
    <property type="evidence" value="ECO:0007669"/>
    <property type="project" value="InterPro"/>
</dbReference>
<dbReference type="GO" id="GO:0051087">
    <property type="term" value="F:protein-folding chaperone binding"/>
    <property type="evidence" value="ECO:0007669"/>
    <property type="project" value="TreeGrafter"/>
</dbReference>
<feature type="signal peptide" evidence="7">
    <location>
        <begin position="1"/>
        <end position="19"/>
    </location>
</feature>
<dbReference type="InterPro" id="IPR020818">
    <property type="entry name" value="Chaperonin_GroES"/>
</dbReference>
<gene>
    <name evidence="8" type="ORF">PGO_122350</name>
</gene>
<protein>
    <recommendedName>
        <fullName evidence="4">20 kDa chaperonin, chloroplastic</fullName>
    </recommendedName>
    <alternativeName>
        <fullName evidence="3">Chaperonin 10</fullName>
    </alternativeName>
    <alternativeName>
        <fullName evidence="5">Protein Cpn21</fullName>
    </alternativeName>
</protein>
<accession>A0A1Y1JKT1</accession>
<dbReference type="AlphaFoldDB" id="A0A1Y1JKT1"/>
<dbReference type="Gene3D" id="2.30.33.40">
    <property type="entry name" value="GroES chaperonin"/>
    <property type="match status" value="2"/>
</dbReference>
<dbReference type="GO" id="GO:0051082">
    <property type="term" value="F:unfolded protein binding"/>
    <property type="evidence" value="ECO:0007669"/>
    <property type="project" value="TreeGrafter"/>
</dbReference>
<evidence type="ECO:0000256" key="2">
    <source>
        <dbReference type="ARBA" id="ARBA00023186"/>
    </source>
</evidence>
<keyword evidence="2 6" id="KW-0143">Chaperone</keyword>
<dbReference type="PANTHER" id="PTHR10772">
    <property type="entry name" value="10 KDA HEAT SHOCK PROTEIN"/>
    <property type="match status" value="1"/>
</dbReference>
<dbReference type="CDD" id="cd00320">
    <property type="entry name" value="cpn10"/>
    <property type="match status" value="2"/>
</dbReference>
<dbReference type="PANTHER" id="PTHR10772:SF63">
    <property type="entry name" value="20 KDA CHAPERONIN, CHLOROPLASTIC"/>
    <property type="match status" value="1"/>
</dbReference>
<dbReference type="Proteomes" id="UP000195521">
    <property type="component" value="Unassembled WGS sequence"/>
</dbReference>
<evidence type="ECO:0000256" key="7">
    <source>
        <dbReference type="SAM" id="SignalP"/>
    </source>
</evidence>
<dbReference type="InterPro" id="IPR018369">
    <property type="entry name" value="Chaprnonin_Cpn10_CS"/>
</dbReference>
<dbReference type="InterPro" id="IPR011032">
    <property type="entry name" value="GroES-like_sf"/>
</dbReference>
<evidence type="ECO:0000256" key="1">
    <source>
        <dbReference type="ARBA" id="ARBA00006975"/>
    </source>
</evidence>
<dbReference type="Pfam" id="PF00166">
    <property type="entry name" value="Cpn10"/>
    <property type="match status" value="2"/>
</dbReference>
<dbReference type="SMART" id="SM00883">
    <property type="entry name" value="Cpn10"/>
    <property type="match status" value="2"/>
</dbReference>
<proteinExistence type="inferred from homology"/>
<evidence type="ECO:0000313" key="9">
    <source>
        <dbReference type="Proteomes" id="UP000195521"/>
    </source>
</evidence>
<feature type="chain" id="PRO_5013005369" description="20 kDa chaperonin, chloroplastic" evidence="7">
    <location>
        <begin position="20"/>
        <end position="260"/>
    </location>
</feature>
<evidence type="ECO:0000256" key="6">
    <source>
        <dbReference type="RuleBase" id="RU003479"/>
    </source>
</evidence>
<sequence>MKVYAFVSLVSLSLSTILAKRISLSNNLNFVTSNPKQLQRTSSQRLRATEYKLDNKIIRGPLTPLNEFVLIQKDEAYDTTESGVFIGDTMRKNQYIGKVLGVGTGVVNMKNGERVPIDIHVGDVVIFNPSDGNKIKYNDKECLLISNEEILAKINDMSDEVKPDNVTPIYDRVLIKLVNTNVTSDSLIIMPESKNSDKSTDGLVVAVGDGIYDSNNNKVPMDIRVNDYIKFSPFSNESCEFTYNGEKFTFVKARYIMAKY</sequence>
<comment type="caution">
    <text evidence="8">The sequence shown here is derived from an EMBL/GenBank/DDBJ whole genome shotgun (WGS) entry which is preliminary data.</text>
</comment>
<keyword evidence="7" id="KW-0732">Signal</keyword>
<dbReference type="GeneID" id="39748975"/>
<reference evidence="9" key="1">
    <citation type="submission" date="2017-04" db="EMBL/GenBank/DDBJ databases">
        <title>Plasmodium gonderi genome.</title>
        <authorList>
            <person name="Arisue N."/>
            <person name="Honma H."/>
            <person name="Kawai S."/>
            <person name="Tougan T."/>
            <person name="Tanabe K."/>
            <person name="Horii T."/>
        </authorList>
    </citation>
    <scope>NUCLEOTIDE SEQUENCE [LARGE SCALE GENOMIC DNA]</scope>
    <source>
        <strain evidence="9">ATCC 30045</strain>
    </source>
</reference>
<dbReference type="PROSITE" id="PS00681">
    <property type="entry name" value="CHAPERONINS_CPN10"/>
    <property type="match status" value="1"/>
</dbReference>
<dbReference type="EMBL" id="BDQF01000013">
    <property type="protein sequence ID" value="GAW82238.1"/>
    <property type="molecule type" value="Genomic_DNA"/>
</dbReference>
<dbReference type="GO" id="GO:0046872">
    <property type="term" value="F:metal ion binding"/>
    <property type="evidence" value="ECO:0007669"/>
    <property type="project" value="TreeGrafter"/>
</dbReference>
<dbReference type="OrthoDB" id="184876at2759"/>
<dbReference type="RefSeq" id="XP_028544827.1">
    <property type="nucleotide sequence ID" value="XM_028689026.1"/>
</dbReference>
<dbReference type="FunFam" id="2.30.33.40:FF:000001">
    <property type="entry name" value="10 kDa chaperonin"/>
    <property type="match status" value="1"/>
</dbReference>
<keyword evidence="9" id="KW-1185">Reference proteome</keyword>